<keyword evidence="2 6" id="KW-0732">Signal</keyword>
<keyword evidence="3" id="KW-0970">Cilium biogenesis/degradation</keyword>
<evidence type="ECO:0000256" key="3">
    <source>
        <dbReference type="ARBA" id="ARBA00022794"/>
    </source>
</evidence>
<feature type="domain" description="Tectonic-1-3" evidence="7">
    <location>
        <begin position="209"/>
        <end position="403"/>
    </location>
</feature>
<keyword evidence="10" id="KW-1185">Reference proteome</keyword>
<evidence type="ECO:0000259" key="7">
    <source>
        <dbReference type="Pfam" id="PF07773"/>
    </source>
</evidence>
<feature type="domain" description="Tectonic-1-3 N-terminal" evidence="8">
    <location>
        <begin position="84"/>
        <end position="174"/>
    </location>
</feature>
<evidence type="ECO:0000256" key="4">
    <source>
        <dbReference type="ARBA" id="ARBA00023180"/>
    </source>
</evidence>
<dbReference type="InterPro" id="IPR011677">
    <property type="entry name" value="TCTN1-3_dom"/>
</dbReference>
<evidence type="ECO:0000256" key="1">
    <source>
        <dbReference type="ARBA" id="ARBA00007633"/>
    </source>
</evidence>
<evidence type="ECO:0000256" key="2">
    <source>
        <dbReference type="ARBA" id="ARBA00022729"/>
    </source>
</evidence>
<dbReference type="InterPro" id="IPR057724">
    <property type="entry name" value="TCTN1-3_N"/>
</dbReference>
<dbReference type="PANTHER" id="PTHR14611">
    <property type="entry name" value="TECTONIC FAMILY MEMBER"/>
    <property type="match status" value="1"/>
</dbReference>
<dbReference type="EMBL" id="JBAMIC010000012">
    <property type="protein sequence ID" value="KAK7099321.1"/>
    <property type="molecule type" value="Genomic_DNA"/>
</dbReference>
<feature type="domain" description="Tectonic-1-3" evidence="7">
    <location>
        <begin position="416"/>
        <end position="627"/>
    </location>
</feature>
<evidence type="ECO:0000313" key="10">
    <source>
        <dbReference type="Proteomes" id="UP001374579"/>
    </source>
</evidence>
<protein>
    <recommendedName>
        <fullName evidence="11">Tectonic domain-containing protein</fullName>
    </recommendedName>
</protein>
<evidence type="ECO:0000313" key="9">
    <source>
        <dbReference type="EMBL" id="KAK7099321.1"/>
    </source>
</evidence>
<keyword evidence="4" id="KW-0325">Glycoprotein</keyword>
<comment type="caution">
    <text evidence="9">The sequence shown here is derived from an EMBL/GenBank/DDBJ whole genome shotgun (WGS) entry which is preliminary data.</text>
</comment>
<dbReference type="Pfam" id="PF25752">
    <property type="entry name" value="DUF1619_N"/>
    <property type="match status" value="1"/>
</dbReference>
<reference evidence="9 10" key="1">
    <citation type="submission" date="2024-02" db="EMBL/GenBank/DDBJ databases">
        <title>Chromosome-scale genome assembly of the rough periwinkle Littorina saxatilis.</title>
        <authorList>
            <person name="De Jode A."/>
            <person name="Faria R."/>
            <person name="Formenti G."/>
            <person name="Sims Y."/>
            <person name="Smith T.P."/>
            <person name="Tracey A."/>
            <person name="Wood J.M.D."/>
            <person name="Zagrodzka Z.B."/>
            <person name="Johannesson K."/>
            <person name="Butlin R.K."/>
            <person name="Leder E.H."/>
        </authorList>
    </citation>
    <scope>NUCLEOTIDE SEQUENCE [LARGE SCALE GENOMIC DNA]</scope>
    <source>
        <strain evidence="9">Snail1</strain>
        <tissue evidence="9">Muscle</tissue>
    </source>
</reference>
<feature type="chain" id="PRO_5042845751" description="Tectonic domain-containing protein" evidence="6">
    <location>
        <begin position="31"/>
        <end position="683"/>
    </location>
</feature>
<feature type="signal peptide" evidence="6">
    <location>
        <begin position="1"/>
        <end position="30"/>
    </location>
</feature>
<proteinExistence type="inferred from homology"/>
<comment type="similarity">
    <text evidence="1">Belongs to the tectonic family.</text>
</comment>
<feature type="compositionally biased region" description="Low complexity" evidence="5">
    <location>
        <begin position="33"/>
        <end position="73"/>
    </location>
</feature>
<dbReference type="InterPro" id="IPR040354">
    <property type="entry name" value="TCTN1-3"/>
</dbReference>
<dbReference type="PANTHER" id="PTHR14611:SF2">
    <property type="entry name" value="TECTONIC"/>
    <property type="match status" value="1"/>
</dbReference>
<evidence type="ECO:0000256" key="5">
    <source>
        <dbReference type="SAM" id="MobiDB-lite"/>
    </source>
</evidence>
<accession>A0AAN9B642</accession>
<gene>
    <name evidence="9" type="ORF">V1264_003472</name>
</gene>
<dbReference type="Proteomes" id="UP001374579">
    <property type="component" value="Unassembled WGS sequence"/>
</dbReference>
<organism evidence="9 10">
    <name type="scientific">Littorina saxatilis</name>
    <dbReference type="NCBI Taxonomy" id="31220"/>
    <lineage>
        <taxon>Eukaryota</taxon>
        <taxon>Metazoa</taxon>
        <taxon>Spiralia</taxon>
        <taxon>Lophotrochozoa</taxon>
        <taxon>Mollusca</taxon>
        <taxon>Gastropoda</taxon>
        <taxon>Caenogastropoda</taxon>
        <taxon>Littorinimorpha</taxon>
        <taxon>Littorinoidea</taxon>
        <taxon>Littorinidae</taxon>
        <taxon>Littorina</taxon>
    </lineage>
</organism>
<sequence>MAVNMNKREPQQTIFLVFLVLHVLFHGAISSTTTPDSTNTTDSTTDSTAPSTTVTTTVPTTTTTTVPTTTTTTIAPLLPPSELDLNSLTSQCPCDLTGNACDVSCCCDEDCTADDKKAFTSCLPFSTDVDDRVCFRKEIILFENSDPIVSEITDDNLFCIYYDNKEERNFYTNPDLVQTLSTFNEYKAEFPVFSFQSDPITTVSFDSPFYKSGDPIYTVLESLAVGKLGLPRTSNTVECVDDNPAGYLLDESHTCTRSIENLTLECEGAVALDANTFINGFRVVTSPQLFQVFNVTVPGTDNYFSLYNNSYTVAVELDNQTTTVDPIQCIFNATSTGPCGYTSLPSPILGTNTCNNVVRQVHYRIMTEGTTGIFKVLVRFVLSDIPVSASSTASFTQTFSSTFEDTSSSGEPFKRSGNPGYAVGEPVLAGTLNQTNIGDTPVDVILINPNRDRYMTVVRASATGDCVTDSDSRMSVVFGQSVRTGCVLRVSATNLTQYCALMQQTIIDTMEFDSIPEVTSSGFRDNNRYVGLYGNSDVTKTGDWVKILYVNQLVPSAPTTGTSACQLTLGMHIQILYANIGALVNPQPKIIGVSFIYDSATAVQIRPTLVGEYNQPIEVTTSVAFIDVSKPAVGYEGEPPIFLAKLPYDFFYPFISGASTPQSVLSSFLPLVLVVLLTVSRVL</sequence>
<evidence type="ECO:0000259" key="8">
    <source>
        <dbReference type="Pfam" id="PF25752"/>
    </source>
</evidence>
<dbReference type="AlphaFoldDB" id="A0AAN9B642"/>
<dbReference type="GO" id="GO:0060271">
    <property type="term" value="P:cilium assembly"/>
    <property type="evidence" value="ECO:0007669"/>
    <property type="project" value="TreeGrafter"/>
</dbReference>
<evidence type="ECO:0000256" key="6">
    <source>
        <dbReference type="SAM" id="SignalP"/>
    </source>
</evidence>
<dbReference type="Pfam" id="PF07773">
    <property type="entry name" value="TCTN_DUF1619"/>
    <property type="match status" value="2"/>
</dbReference>
<feature type="region of interest" description="Disordered" evidence="5">
    <location>
        <begin position="33"/>
        <end position="76"/>
    </location>
</feature>
<name>A0AAN9B642_9CAEN</name>
<evidence type="ECO:0008006" key="11">
    <source>
        <dbReference type="Google" id="ProtNLM"/>
    </source>
</evidence>